<keyword evidence="4 6" id="KW-0472">Membrane</keyword>
<dbReference type="AlphaFoldDB" id="A0A6A6IT06"/>
<dbReference type="Pfam" id="PF20684">
    <property type="entry name" value="Fung_rhodopsin"/>
    <property type="match status" value="1"/>
</dbReference>
<accession>A0A6A6IT06</accession>
<keyword evidence="2 6" id="KW-0812">Transmembrane</keyword>
<comment type="similarity">
    <text evidence="5">Belongs to the SAT4 family.</text>
</comment>
<evidence type="ECO:0000256" key="3">
    <source>
        <dbReference type="ARBA" id="ARBA00022989"/>
    </source>
</evidence>
<evidence type="ECO:0000256" key="4">
    <source>
        <dbReference type="ARBA" id="ARBA00023136"/>
    </source>
</evidence>
<feature type="transmembrane region" description="Helical" evidence="6">
    <location>
        <begin position="189"/>
        <end position="214"/>
    </location>
</feature>
<dbReference type="OrthoDB" id="444631at2759"/>
<sequence>MSCLPPGLDLSMPSREPPPGVVPDYVSHSGLLDFTISVGAIFLPLMYLFLGIRLHMHAHGGIKWKIDDSIVIFAAIVCTTLAALILAYADKLAKHSWDVPLGVVIAASTQKMMVAQFLFSNLALLAGKFCLLSMYYRIFGHIKKVRWQIYGAGALTLPIFVSMIVQPVMIAPPLGKPFGCPNGDKENMVIVGLMGGIDNLLVDLVIAYIPLPVINQLNLSRNKKNGVIALFATGSIAIVADCITLYFRTRLFHHVDQLRDGYVVHNCAPQTRQKEAGPIFDQHAYDLSLYQTCQSK</sequence>
<dbReference type="GeneID" id="54585240"/>
<evidence type="ECO:0000256" key="5">
    <source>
        <dbReference type="ARBA" id="ARBA00038359"/>
    </source>
</evidence>
<feature type="transmembrane region" description="Helical" evidence="6">
    <location>
        <begin position="226"/>
        <end position="247"/>
    </location>
</feature>
<dbReference type="InterPro" id="IPR049326">
    <property type="entry name" value="Rhodopsin_dom_fungi"/>
</dbReference>
<name>A0A6A6IT06_9PLEO</name>
<keyword evidence="9" id="KW-1185">Reference proteome</keyword>
<feature type="transmembrane region" description="Helical" evidence="6">
    <location>
        <begin position="70"/>
        <end position="89"/>
    </location>
</feature>
<feature type="transmembrane region" description="Helical" evidence="6">
    <location>
        <begin position="149"/>
        <end position="169"/>
    </location>
</feature>
<dbReference type="Proteomes" id="UP000800094">
    <property type="component" value="Unassembled WGS sequence"/>
</dbReference>
<comment type="subcellular location">
    <subcellularLocation>
        <location evidence="1">Membrane</location>
        <topology evidence="1">Multi-pass membrane protein</topology>
    </subcellularLocation>
</comment>
<feature type="domain" description="Rhodopsin" evidence="7">
    <location>
        <begin position="53"/>
        <end position="256"/>
    </location>
</feature>
<feature type="transmembrane region" description="Helical" evidence="6">
    <location>
        <begin position="117"/>
        <end position="137"/>
    </location>
</feature>
<gene>
    <name evidence="8" type="ORF">BU26DRAFT_547991</name>
</gene>
<feature type="transmembrane region" description="Helical" evidence="6">
    <location>
        <begin position="31"/>
        <end position="50"/>
    </location>
</feature>
<evidence type="ECO:0000256" key="1">
    <source>
        <dbReference type="ARBA" id="ARBA00004141"/>
    </source>
</evidence>
<dbReference type="InterPro" id="IPR052337">
    <property type="entry name" value="SAT4-like"/>
</dbReference>
<protein>
    <recommendedName>
        <fullName evidence="7">Rhodopsin domain-containing protein</fullName>
    </recommendedName>
</protein>
<evidence type="ECO:0000259" key="7">
    <source>
        <dbReference type="Pfam" id="PF20684"/>
    </source>
</evidence>
<evidence type="ECO:0000313" key="8">
    <source>
        <dbReference type="EMBL" id="KAF2253536.1"/>
    </source>
</evidence>
<evidence type="ECO:0000256" key="6">
    <source>
        <dbReference type="SAM" id="Phobius"/>
    </source>
</evidence>
<evidence type="ECO:0000256" key="2">
    <source>
        <dbReference type="ARBA" id="ARBA00022692"/>
    </source>
</evidence>
<proteinExistence type="inferred from homology"/>
<dbReference type="PANTHER" id="PTHR33048">
    <property type="entry name" value="PTH11-LIKE INTEGRAL MEMBRANE PROTEIN (AFU_ORTHOLOGUE AFUA_5G11245)"/>
    <property type="match status" value="1"/>
</dbReference>
<dbReference type="GO" id="GO:0016020">
    <property type="term" value="C:membrane"/>
    <property type="evidence" value="ECO:0007669"/>
    <property type="project" value="UniProtKB-SubCell"/>
</dbReference>
<dbReference type="EMBL" id="ML987191">
    <property type="protein sequence ID" value="KAF2253536.1"/>
    <property type="molecule type" value="Genomic_DNA"/>
</dbReference>
<dbReference type="PANTHER" id="PTHR33048:SF146">
    <property type="entry name" value="INTEGRAL MEMBRANE PROTEIN"/>
    <property type="match status" value="1"/>
</dbReference>
<reference evidence="8" key="1">
    <citation type="journal article" date="2020" name="Stud. Mycol.">
        <title>101 Dothideomycetes genomes: a test case for predicting lifestyles and emergence of pathogens.</title>
        <authorList>
            <person name="Haridas S."/>
            <person name="Albert R."/>
            <person name="Binder M."/>
            <person name="Bloem J."/>
            <person name="Labutti K."/>
            <person name="Salamov A."/>
            <person name="Andreopoulos B."/>
            <person name="Baker S."/>
            <person name="Barry K."/>
            <person name="Bills G."/>
            <person name="Bluhm B."/>
            <person name="Cannon C."/>
            <person name="Castanera R."/>
            <person name="Culley D."/>
            <person name="Daum C."/>
            <person name="Ezra D."/>
            <person name="Gonzalez J."/>
            <person name="Henrissat B."/>
            <person name="Kuo A."/>
            <person name="Liang C."/>
            <person name="Lipzen A."/>
            <person name="Lutzoni F."/>
            <person name="Magnuson J."/>
            <person name="Mondo S."/>
            <person name="Nolan M."/>
            <person name="Ohm R."/>
            <person name="Pangilinan J."/>
            <person name="Park H.-J."/>
            <person name="Ramirez L."/>
            <person name="Alfaro M."/>
            <person name="Sun H."/>
            <person name="Tritt A."/>
            <person name="Yoshinaga Y."/>
            <person name="Zwiers L.-H."/>
            <person name="Turgeon B."/>
            <person name="Goodwin S."/>
            <person name="Spatafora J."/>
            <person name="Crous P."/>
            <person name="Grigoriev I."/>
        </authorList>
    </citation>
    <scope>NUCLEOTIDE SEQUENCE</scope>
    <source>
        <strain evidence="8">CBS 122368</strain>
    </source>
</reference>
<organism evidence="8 9">
    <name type="scientific">Trematosphaeria pertusa</name>
    <dbReference type="NCBI Taxonomy" id="390896"/>
    <lineage>
        <taxon>Eukaryota</taxon>
        <taxon>Fungi</taxon>
        <taxon>Dikarya</taxon>
        <taxon>Ascomycota</taxon>
        <taxon>Pezizomycotina</taxon>
        <taxon>Dothideomycetes</taxon>
        <taxon>Pleosporomycetidae</taxon>
        <taxon>Pleosporales</taxon>
        <taxon>Massarineae</taxon>
        <taxon>Trematosphaeriaceae</taxon>
        <taxon>Trematosphaeria</taxon>
    </lineage>
</organism>
<dbReference type="RefSeq" id="XP_033688540.1">
    <property type="nucleotide sequence ID" value="XM_033831910.1"/>
</dbReference>
<evidence type="ECO:0000313" key="9">
    <source>
        <dbReference type="Proteomes" id="UP000800094"/>
    </source>
</evidence>
<keyword evidence="3 6" id="KW-1133">Transmembrane helix</keyword>